<protein>
    <recommendedName>
        <fullName evidence="3">HNH endonuclease</fullName>
    </recommendedName>
</protein>
<name>L0IFY2_HALRX</name>
<dbReference type="RefSeq" id="WP_015302330.1">
    <property type="nucleotide sequence ID" value="NC_019964.1"/>
</dbReference>
<dbReference type="STRING" id="797302.Halru_3183"/>
<dbReference type="EMBL" id="CP003050">
    <property type="protein sequence ID" value="AGB17748.1"/>
    <property type="molecule type" value="Genomic_DNA"/>
</dbReference>
<dbReference type="Pfam" id="PF18780">
    <property type="entry name" value="HNH_repeat"/>
    <property type="match status" value="1"/>
</dbReference>
<dbReference type="GeneID" id="71811686"/>
<evidence type="ECO:0008006" key="3">
    <source>
        <dbReference type="Google" id="ProtNLM"/>
    </source>
</evidence>
<dbReference type="Proteomes" id="UP000010846">
    <property type="component" value="Chromosome"/>
</dbReference>
<dbReference type="InterPro" id="IPR041025">
    <property type="entry name" value="HNH_repeat"/>
</dbReference>
<proteinExistence type="predicted"/>
<keyword evidence="2" id="KW-1185">Reference proteome</keyword>
<sequence>MTTTVSECIDALQRAAAELGESPTKAQYEALGFTPASATIIRIIGSWNEAKVKANLETYYSRGPRVSPKPDDIDLPDDRDWSSLSVDQRWHYRNREWNTKRTLRRRTRLREWVRDQRQQRGCTRCGMNDPGCLDFHHRKDESKRMNVGEMVTYGYGKDALREEIAKCDVLCANCHRLLHHQEPSCDLRRWTVTQKRKSGGCTRCSEERAACLDYHHTGEDKSMSVSQLVANNRPKGEVRREMKKCVILCANCHRREHYHPSDTALQADRH</sequence>
<gene>
    <name evidence="1" type="ordered locus">Halru_3183</name>
</gene>
<dbReference type="eggNOG" id="arCOG08099">
    <property type="taxonomic scope" value="Archaea"/>
</dbReference>
<dbReference type="AlphaFoldDB" id="L0IFY2"/>
<reference evidence="1" key="1">
    <citation type="submission" date="2011-09" db="EMBL/GenBank/DDBJ databases">
        <title>Complete sequence of Halovivax ruber XH-70.</title>
        <authorList>
            <consortium name="US DOE Joint Genome Institute"/>
            <person name="Lucas S."/>
            <person name="Han J."/>
            <person name="Lapidus A."/>
            <person name="Cheng J.-F."/>
            <person name="Goodwin L."/>
            <person name="Pitluck S."/>
            <person name="Peters L."/>
            <person name="Mikhailova N."/>
            <person name="Davenport K."/>
            <person name="Detter J.C."/>
            <person name="Han C."/>
            <person name="Tapia R."/>
            <person name="Land M."/>
            <person name="Hauser L."/>
            <person name="Kyrpides N."/>
            <person name="Ivanova N."/>
            <person name="Pagani I."/>
            <person name="Sproer C."/>
            <person name="Anderson I."/>
            <person name="Woyke T."/>
        </authorList>
    </citation>
    <scope>NUCLEOTIDE SEQUENCE</scope>
    <source>
        <strain evidence="1">XH-70</strain>
    </source>
</reference>
<evidence type="ECO:0000313" key="2">
    <source>
        <dbReference type="Proteomes" id="UP000010846"/>
    </source>
</evidence>
<accession>L0IFY2</accession>
<dbReference type="KEGG" id="hru:Halru_3183"/>
<organism evidence="1 2">
    <name type="scientific">Halovivax ruber (strain DSM 18193 / JCM 13892 / XH-70)</name>
    <dbReference type="NCBI Taxonomy" id="797302"/>
    <lineage>
        <taxon>Archaea</taxon>
        <taxon>Methanobacteriati</taxon>
        <taxon>Methanobacteriota</taxon>
        <taxon>Stenosarchaea group</taxon>
        <taxon>Halobacteria</taxon>
        <taxon>Halobacteriales</taxon>
        <taxon>Natrialbaceae</taxon>
        <taxon>Halovivax</taxon>
    </lineage>
</organism>
<evidence type="ECO:0000313" key="1">
    <source>
        <dbReference type="EMBL" id="AGB17748.1"/>
    </source>
</evidence>
<dbReference type="HOGENOM" id="CLU_996068_0_0_2"/>